<comment type="caution">
    <text evidence="5">The sequence shown here is derived from an EMBL/GenBank/DDBJ whole genome shotgun (WGS) entry which is preliminary data.</text>
</comment>
<dbReference type="InterPro" id="IPR046348">
    <property type="entry name" value="SIS_dom_sf"/>
</dbReference>
<dbReference type="GO" id="GO:0004360">
    <property type="term" value="F:glutamine-fructose-6-phosphate transaminase (isomerizing) activity"/>
    <property type="evidence" value="ECO:0007669"/>
    <property type="project" value="UniProtKB-EC"/>
</dbReference>
<accession>W9GKC0</accession>
<sequence>MSAMREAMYSQPAALRRVLEDTTGLAGAADKVRGRRVFLSGTGTSLHAAEQGARLLQMAGVDARAVPAADAVTNGPHPQASDALVLLTHRGTKRHTTELLRRAHGDGVPTVVISKVGSAVSELDTTQEEKSSAFTSSHLCALMRLAQLAAELGADVGALDRVPEAVADELKAGRSGVLPPARLLEFVGSGINAWTAAEGALKTRETSYIACAGGNAEQFLHGPSVALGPSDTLVILDGGGPEQMRLEEIGGVVGAQGATVHHIRRRELGEALSIFPLTTFVQKVALEAAETRGTNPDSFGKDLPGRAEAWSRIEL</sequence>
<feature type="domain" description="SIS" evidence="4">
    <location>
        <begin position="27"/>
        <end position="158"/>
    </location>
</feature>
<evidence type="ECO:0000256" key="1">
    <source>
        <dbReference type="ARBA" id="ARBA00001031"/>
    </source>
</evidence>
<proteinExistence type="predicted"/>
<organism evidence="5 6">
    <name type="scientific">Intrasporangium chromatireducens Q5-1</name>
    <dbReference type="NCBI Taxonomy" id="584657"/>
    <lineage>
        <taxon>Bacteria</taxon>
        <taxon>Bacillati</taxon>
        <taxon>Actinomycetota</taxon>
        <taxon>Actinomycetes</taxon>
        <taxon>Micrococcales</taxon>
        <taxon>Intrasporangiaceae</taxon>
        <taxon>Intrasporangium</taxon>
    </lineage>
</organism>
<dbReference type="GO" id="GO:0006487">
    <property type="term" value="P:protein N-linked glycosylation"/>
    <property type="evidence" value="ECO:0007669"/>
    <property type="project" value="TreeGrafter"/>
</dbReference>
<dbReference type="RefSeq" id="WP_034715356.1">
    <property type="nucleotide sequence ID" value="NZ_AWQS01000044.1"/>
</dbReference>
<evidence type="ECO:0000259" key="4">
    <source>
        <dbReference type="PROSITE" id="PS51464"/>
    </source>
</evidence>
<dbReference type="Gene3D" id="3.40.50.10490">
    <property type="entry name" value="Glucose-6-phosphate isomerase like protein, domain 1"/>
    <property type="match status" value="2"/>
</dbReference>
<protein>
    <recommendedName>
        <fullName evidence="3">Glutamine--fructose-6-phosphate aminotransferase [isomerizing]</fullName>
        <ecNumber evidence="2">2.6.1.16</ecNumber>
    </recommendedName>
</protein>
<dbReference type="EC" id="2.6.1.16" evidence="2"/>
<dbReference type="InterPro" id="IPR001347">
    <property type="entry name" value="SIS_dom"/>
</dbReference>
<dbReference type="PANTHER" id="PTHR10937:SF0">
    <property type="entry name" value="GLUTAMINE--FRUCTOSE-6-PHOSPHATE TRANSAMINASE (ISOMERIZING)"/>
    <property type="match status" value="1"/>
</dbReference>
<dbReference type="PANTHER" id="PTHR10937">
    <property type="entry name" value="GLUCOSAMINE--FRUCTOSE-6-PHOSPHATE AMINOTRANSFERASE, ISOMERIZING"/>
    <property type="match status" value="1"/>
</dbReference>
<dbReference type="GO" id="GO:0006002">
    <property type="term" value="P:fructose 6-phosphate metabolic process"/>
    <property type="evidence" value="ECO:0007669"/>
    <property type="project" value="TreeGrafter"/>
</dbReference>
<dbReference type="OrthoDB" id="367283at2"/>
<evidence type="ECO:0000256" key="2">
    <source>
        <dbReference type="ARBA" id="ARBA00012916"/>
    </source>
</evidence>
<name>W9GKC0_9MICO</name>
<evidence type="ECO:0000256" key="3">
    <source>
        <dbReference type="ARBA" id="ARBA00016090"/>
    </source>
</evidence>
<gene>
    <name evidence="5" type="ORF">N864_20765</name>
</gene>
<evidence type="ECO:0000313" key="5">
    <source>
        <dbReference type="EMBL" id="EWT06520.1"/>
    </source>
</evidence>
<comment type="catalytic activity">
    <reaction evidence="1">
        <text>D-fructose 6-phosphate + L-glutamine = D-glucosamine 6-phosphate + L-glutamate</text>
        <dbReference type="Rhea" id="RHEA:13237"/>
        <dbReference type="ChEBI" id="CHEBI:29985"/>
        <dbReference type="ChEBI" id="CHEBI:58359"/>
        <dbReference type="ChEBI" id="CHEBI:58725"/>
        <dbReference type="ChEBI" id="CHEBI:61527"/>
        <dbReference type="EC" id="2.6.1.16"/>
    </reaction>
</comment>
<dbReference type="GO" id="GO:0097367">
    <property type="term" value="F:carbohydrate derivative binding"/>
    <property type="evidence" value="ECO:0007669"/>
    <property type="project" value="InterPro"/>
</dbReference>
<dbReference type="PROSITE" id="PS51464">
    <property type="entry name" value="SIS"/>
    <property type="match status" value="1"/>
</dbReference>
<dbReference type="SUPFAM" id="SSF53697">
    <property type="entry name" value="SIS domain"/>
    <property type="match status" value="1"/>
</dbReference>
<dbReference type="EMBL" id="AWQS01000044">
    <property type="protein sequence ID" value="EWT06520.1"/>
    <property type="molecule type" value="Genomic_DNA"/>
</dbReference>
<evidence type="ECO:0000313" key="6">
    <source>
        <dbReference type="Proteomes" id="UP000019494"/>
    </source>
</evidence>
<dbReference type="AlphaFoldDB" id="W9GKC0"/>
<dbReference type="Pfam" id="PF01380">
    <property type="entry name" value="SIS"/>
    <property type="match status" value="1"/>
</dbReference>
<reference evidence="6" key="1">
    <citation type="submission" date="2013-08" db="EMBL/GenBank/DDBJ databases">
        <title>Intrasporangium oryzae NRRL B-24470.</title>
        <authorList>
            <person name="Liu H."/>
            <person name="Wang G."/>
        </authorList>
    </citation>
    <scope>NUCLEOTIDE SEQUENCE [LARGE SCALE GENOMIC DNA]</scope>
    <source>
        <strain evidence="6">Q5-1</strain>
    </source>
</reference>
<keyword evidence="6" id="KW-1185">Reference proteome</keyword>
<dbReference type="GO" id="GO:0006047">
    <property type="term" value="P:UDP-N-acetylglucosamine metabolic process"/>
    <property type="evidence" value="ECO:0007669"/>
    <property type="project" value="TreeGrafter"/>
</dbReference>
<dbReference type="Proteomes" id="UP000019494">
    <property type="component" value="Unassembled WGS sequence"/>
</dbReference>